<proteinExistence type="predicted"/>
<evidence type="ECO:0000313" key="1">
    <source>
        <dbReference type="EMBL" id="PHK92883.1"/>
    </source>
</evidence>
<evidence type="ECO:0000313" key="2">
    <source>
        <dbReference type="Proteomes" id="UP000223527"/>
    </source>
</evidence>
<reference evidence="1 2" key="1">
    <citation type="submission" date="2017-10" db="EMBL/GenBank/DDBJ databases">
        <authorList>
            <person name="Banno H."/>
            <person name="Chua N.-H."/>
        </authorList>
    </citation>
    <scope>NUCLEOTIDE SEQUENCE [LARGE SCALE GENOMIC DNA]</scope>
    <source>
        <strain evidence="1 2">YW11</strain>
    </source>
</reference>
<protein>
    <submittedName>
        <fullName evidence="1">Terminase</fullName>
    </submittedName>
</protein>
<sequence>MRGSAFIRPRFFAAAPTRDQAKSIYWDDLKSLVPPDFIRDISETQLTIRMTTGAELAVIGMDKPQRIEGSPWDGGILDEYADMKAKAWTAHVRPALADRRGWCDLIGVPEGRNHYFKTYLYALEQMKLLGTGSEWGAFHWKSSEILPPEEIEGARRELDPKMFRQEYEASFEGFSGVVLHAFDRDHNIKECPVDWQAMRLPLHIGQDFNINPMSGTVWVTWDGADYQVDELVLQSSNTDELVTEVKRRYGEPSMVTFYPDPAGAQNRTSAQGRTDISILRDAGFRVDALRSPPLVRDRLNKTNARFCTADGTRRAFVSARCTASIGSYEQLEYKPGSNEPDKKGGFDHLVDATGYMMWTRYADQKVTINTELVF</sequence>
<dbReference type="RefSeq" id="WP_099097530.1">
    <property type="nucleotide sequence ID" value="NZ_PDNU01000095.1"/>
</dbReference>
<dbReference type="InterPro" id="IPR027417">
    <property type="entry name" value="P-loop_NTPase"/>
</dbReference>
<comment type="caution">
    <text evidence="1">The sequence shown here is derived from an EMBL/GenBank/DDBJ whole genome shotgun (WGS) entry which is preliminary data.</text>
</comment>
<dbReference type="EMBL" id="PDNU01000095">
    <property type="protein sequence ID" value="PHK92883.1"/>
    <property type="molecule type" value="Genomic_DNA"/>
</dbReference>
<organism evidence="1 2">
    <name type="scientific">Teichococcus rhizosphaerae</name>
    <dbReference type="NCBI Taxonomy" id="1335062"/>
    <lineage>
        <taxon>Bacteria</taxon>
        <taxon>Pseudomonadati</taxon>
        <taxon>Pseudomonadota</taxon>
        <taxon>Alphaproteobacteria</taxon>
        <taxon>Acetobacterales</taxon>
        <taxon>Roseomonadaceae</taxon>
        <taxon>Roseomonas</taxon>
    </lineage>
</organism>
<dbReference type="Gene3D" id="3.30.420.280">
    <property type="match status" value="1"/>
</dbReference>
<dbReference type="Proteomes" id="UP000223527">
    <property type="component" value="Unassembled WGS sequence"/>
</dbReference>
<accession>A0A2C7A5L2</accession>
<dbReference type="AlphaFoldDB" id="A0A2C7A5L2"/>
<keyword evidence="2" id="KW-1185">Reference proteome</keyword>
<gene>
    <name evidence="1" type="ORF">CR162_21610</name>
</gene>
<dbReference type="Gene3D" id="3.40.50.300">
    <property type="entry name" value="P-loop containing nucleotide triphosphate hydrolases"/>
    <property type="match status" value="1"/>
</dbReference>
<name>A0A2C7A5L2_9PROT</name>